<protein>
    <recommendedName>
        <fullName evidence="4">2-dehydropantoate 2-reductase</fullName>
        <ecNumber evidence="4">1.1.1.169</ecNumber>
    </recommendedName>
    <alternativeName>
        <fullName evidence="4">Ketopantoate reductase</fullName>
    </alternativeName>
</protein>
<name>A0AAV9PP52_9PEZI</name>
<evidence type="ECO:0000313" key="7">
    <source>
        <dbReference type="EMBL" id="KAK5175506.1"/>
    </source>
</evidence>
<dbReference type="GO" id="GO:0015940">
    <property type="term" value="P:pantothenate biosynthetic process"/>
    <property type="evidence" value="ECO:0007669"/>
    <property type="project" value="InterPro"/>
</dbReference>
<feature type="domain" description="Ketopantoate reductase N-terminal" evidence="5">
    <location>
        <begin position="9"/>
        <end position="168"/>
    </location>
</feature>
<dbReference type="PANTHER" id="PTHR21708:SF30">
    <property type="entry name" value="2-DEHYDROPANTOATE 2-REDUCTASE-RELATED"/>
    <property type="match status" value="1"/>
</dbReference>
<keyword evidence="8" id="KW-1185">Reference proteome</keyword>
<evidence type="ECO:0000256" key="2">
    <source>
        <dbReference type="ARBA" id="ARBA00022857"/>
    </source>
</evidence>
<dbReference type="FunFam" id="1.10.1040.10:FF:000017">
    <property type="entry name" value="2-dehydropantoate 2-reductase"/>
    <property type="match status" value="1"/>
</dbReference>
<evidence type="ECO:0000256" key="4">
    <source>
        <dbReference type="RuleBase" id="RU362068"/>
    </source>
</evidence>
<dbReference type="SUPFAM" id="SSF51735">
    <property type="entry name" value="NAD(P)-binding Rossmann-fold domains"/>
    <property type="match status" value="1"/>
</dbReference>
<dbReference type="PANTHER" id="PTHR21708">
    <property type="entry name" value="PROBABLE 2-DEHYDROPANTOATE 2-REDUCTASE"/>
    <property type="match status" value="1"/>
</dbReference>
<dbReference type="SUPFAM" id="SSF48179">
    <property type="entry name" value="6-phosphogluconate dehydrogenase C-terminal domain-like"/>
    <property type="match status" value="1"/>
</dbReference>
<dbReference type="Gene3D" id="3.40.50.720">
    <property type="entry name" value="NAD(P)-binding Rossmann-like Domain"/>
    <property type="match status" value="1"/>
</dbReference>
<dbReference type="Proteomes" id="UP001337655">
    <property type="component" value="Unassembled WGS sequence"/>
</dbReference>
<keyword evidence="2 4" id="KW-0521">NADP</keyword>
<dbReference type="NCBIfam" id="TIGR00745">
    <property type="entry name" value="apbA_panE"/>
    <property type="match status" value="1"/>
</dbReference>
<dbReference type="GO" id="GO:0008677">
    <property type="term" value="F:2-dehydropantoate 2-reductase activity"/>
    <property type="evidence" value="ECO:0007669"/>
    <property type="project" value="UniProtKB-EC"/>
</dbReference>
<dbReference type="InterPro" id="IPR013332">
    <property type="entry name" value="KPR_N"/>
</dbReference>
<accession>A0AAV9PP52</accession>
<proteinExistence type="inferred from homology"/>
<comment type="similarity">
    <text evidence="1 4">Belongs to the ketopantoate reductase family.</text>
</comment>
<dbReference type="InterPro" id="IPR013328">
    <property type="entry name" value="6PGD_dom2"/>
</dbReference>
<dbReference type="RefSeq" id="XP_064664144.1">
    <property type="nucleotide sequence ID" value="XM_064797910.1"/>
</dbReference>
<sequence length="346" mass="37805">MASTDKARVLLVGAGGVGAMACYALESGGGAEVTAVLRSNYDVVEREGFSIDSIEHGKGIKGFRPSKIRKSVPNVTDEDLPPFDYIVVTTKNILDVRPNVLDLIEAAVTPGVSAIVLLQNGLNIELPIIERFPDNTVLSGVSIISASEPEKGHIVHEFTDTSKVGPFPSLKVPSSESVAAAKWFVELYNRCGRVNCQFDEDVSFTRWRKLVYNSSFNSVSAILNMGVVRMRMTRHVVDDLIKPIMAEIFATAKAAGVTLPEGLDMQMIRLDPPDEDFLPSMGQDAAKGNYMEVEVIVGAPLREAERLGVATPTLKTIYGLLRGLQVKAKERKGAWKAEFEEDNPYY</sequence>
<feature type="domain" description="Ketopantoate reductase C-terminal" evidence="6">
    <location>
        <begin position="205"/>
        <end position="325"/>
    </location>
</feature>
<dbReference type="Pfam" id="PF02558">
    <property type="entry name" value="ApbA"/>
    <property type="match status" value="1"/>
</dbReference>
<dbReference type="Gene3D" id="1.10.1040.10">
    <property type="entry name" value="N-(1-d-carboxylethyl)-l-norvaline Dehydrogenase, domain 2"/>
    <property type="match status" value="1"/>
</dbReference>
<evidence type="ECO:0000313" key="8">
    <source>
        <dbReference type="Proteomes" id="UP001337655"/>
    </source>
</evidence>
<evidence type="ECO:0000256" key="1">
    <source>
        <dbReference type="ARBA" id="ARBA00007870"/>
    </source>
</evidence>
<comment type="caution">
    <text evidence="7">The sequence shown here is derived from an EMBL/GenBank/DDBJ whole genome shotgun (WGS) entry which is preliminary data.</text>
</comment>
<reference evidence="7 8" key="1">
    <citation type="submission" date="2023-08" db="EMBL/GenBank/DDBJ databases">
        <title>Black Yeasts Isolated from many extreme environments.</title>
        <authorList>
            <person name="Coleine C."/>
            <person name="Stajich J.E."/>
            <person name="Selbmann L."/>
        </authorList>
    </citation>
    <scope>NUCLEOTIDE SEQUENCE [LARGE SCALE GENOMIC DNA]</scope>
    <source>
        <strain evidence="7 8">CCFEE 5935</strain>
    </source>
</reference>
<dbReference type="AlphaFoldDB" id="A0AAV9PP52"/>
<dbReference type="Pfam" id="PF08546">
    <property type="entry name" value="ApbA_C"/>
    <property type="match status" value="1"/>
</dbReference>
<evidence type="ECO:0000259" key="6">
    <source>
        <dbReference type="Pfam" id="PF08546"/>
    </source>
</evidence>
<comment type="catalytic activity">
    <reaction evidence="4">
        <text>(R)-pantoate + NADP(+) = 2-dehydropantoate + NADPH + H(+)</text>
        <dbReference type="Rhea" id="RHEA:16233"/>
        <dbReference type="ChEBI" id="CHEBI:11561"/>
        <dbReference type="ChEBI" id="CHEBI:15378"/>
        <dbReference type="ChEBI" id="CHEBI:15980"/>
        <dbReference type="ChEBI" id="CHEBI:57783"/>
        <dbReference type="ChEBI" id="CHEBI:58349"/>
        <dbReference type="EC" id="1.1.1.169"/>
    </reaction>
</comment>
<evidence type="ECO:0000256" key="3">
    <source>
        <dbReference type="ARBA" id="ARBA00023002"/>
    </source>
</evidence>
<comment type="function">
    <text evidence="4">Catalyzes the NADPH-dependent reduction of ketopantoate into pantoic acid.</text>
</comment>
<dbReference type="InterPro" id="IPR008927">
    <property type="entry name" value="6-PGluconate_DH-like_C_sf"/>
</dbReference>
<keyword evidence="3 4" id="KW-0560">Oxidoreductase</keyword>
<dbReference type="PROSITE" id="PS51257">
    <property type="entry name" value="PROKAR_LIPOPROTEIN"/>
    <property type="match status" value="1"/>
</dbReference>
<dbReference type="InterPro" id="IPR036291">
    <property type="entry name" value="NAD(P)-bd_dom_sf"/>
</dbReference>
<dbReference type="GeneID" id="89921995"/>
<evidence type="ECO:0000259" key="5">
    <source>
        <dbReference type="Pfam" id="PF02558"/>
    </source>
</evidence>
<dbReference type="EC" id="1.1.1.169" evidence="4"/>
<gene>
    <name evidence="7" type="ORF">LTR77_000645</name>
</gene>
<dbReference type="EMBL" id="JAVRRT010000001">
    <property type="protein sequence ID" value="KAK5175506.1"/>
    <property type="molecule type" value="Genomic_DNA"/>
</dbReference>
<organism evidence="7 8">
    <name type="scientific">Saxophila tyrrhenica</name>
    <dbReference type="NCBI Taxonomy" id="1690608"/>
    <lineage>
        <taxon>Eukaryota</taxon>
        <taxon>Fungi</taxon>
        <taxon>Dikarya</taxon>
        <taxon>Ascomycota</taxon>
        <taxon>Pezizomycotina</taxon>
        <taxon>Dothideomycetes</taxon>
        <taxon>Dothideomycetidae</taxon>
        <taxon>Mycosphaerellales</taxon>
        <taxon>Extremaceae</taxon>
        <taxon>Saxophila</taxon>
    </lineage>
</organism>
<dbReference type="InterPro" id="IPR003710">
    <property type="entry name" value="ApbA"/>
</dbReference>
<dbReference type="GO" id="GO:0005737">
    <property type="term" value="C:cytoplasm"/>
    <property type="evidence" value="ECO:0007669"/>
    <property type="project" value="TreeGrafter"/>
</dbReference>
<dbReference type="InterPro" id="IPR051402">
    <property type="entry name" value="KPR-Related"/>
</dbReference>
<dbReference type="InterPro" id="IPR013752">
    <property type="entry name" value="KPA_reductase"/>
</dbReference>